<keyword evidence="3 4" id="KW-0175">Coiled coil</keyword>
<evidence type="ECO:0000256" key="4">
    <source>
        <dbReference type="SAM" id="Coils"/>
    </source>
</evidence>
<protein>
    <submittedName>
        <fullName evidence="7">HlyD family secretion protein/macrolide-specific efflux system membrane fusion protein</fullName>
    </submittedName>
</protein>
<dbReference type="Pfam" id="PF25967">
    <property type="entry name" value="RND-MFP_C"/>
    <property type="match status" value="1"/>
</dbReference>
<comment type="subcellular location">
    <subcellularLocation>
        <location evidence="1">Cell envelope</location>
    </subcellularLocation>
</comment>
<evidence type="ECO:0000256" key="2">
    <source>
        <dbReference type="ARBA" id="ARBA00009477"/>
    </source>
</evidence>
<evidence type="ECO:0000256" key="1">
    <source>
        <dbReference type="ARBA" id="ARBA00004196"/>
    </source>
</evidence>
<sequence length="360" mass="40349">MKSKIKWIIFGIVIIAISFGLFRLGNPSQPDMLETESEAIVFQVTKGTISKTVEVKGKSLYEQETLVYAPYSSEVSVWNVQDGQQVKAGDVLFKLNQSTVQNEIVQMEAKMHKARLEAKLNDYLIQSDEDFNLLEASEGERKKSLVEREVSKLNKELREVTIGIQEKELQSKKEMLNSSIYRSPAKGIFLFDNPSKRPQMVGQNEYVGKIVDLSKLQFIALVGEQDIFRIKEGMSVNVMMSAKKELIIKGKVQSVSKFAKFGTDQNNLNQAAQFEVVIGLESNEFLIAGLSLSGSIETEKQENATIVPSIAIAREKDKYFVMHDSGNGKYERKEVKIGLETPEQTEVLEGLKPGDQVALP</sequence>
<keyword evidence="5" id="KW-0472">Membrane</keyword>
<gene>
    <name evidence="7" type="ORF">FHS16_001706</name>
</gene>
<keyword evidence="5" id="KW-0812">Transmembrane</keyword>
<dbReference type="EMBL" id="JACHXW010000004">
    <property type="protein sequence ID" value="MBB3151660.1"/>
    <property type="molecule type" value="Genomic_DNA"/>
</dbReference>
<dbReference type="AlphaFoldDB" id="A0A7W5G9F7"/>
<dbReference type="PANTHER" id="PTHR32347">
    <property type="entry name" value="EFFLUX SYSTEM COMPONENT YKNX-RELATED"/>
    <property type="match status" value="1"/>
</dbReference>
<dbReference type="Gene3D" id="2.40.420.20">
    <property type="match status" value="1"/>
</dbReference>
<dbReference type="GO" id="GO:0030313">
    <property type="term" value="C:cell envelope"/>
    <property type="evidence" value="ECO:0007669"/>
    <property type="project" value="UniProtKB-SubCell"/>
</dbReference>
<evidence type="ECO:0000313" key="8">
    <source>
        <dbReference type="Proteomes" id="UP000518605"/>
    </source>
</evidence>
<comment type="similarity">
    <text evidence="2">Belongs to the membrane fusion protein (MFP) (TC 8.A.1) family.</text>
</comment>
<proteinExistence type="inferred from homology"/>
<evidence type="ECO:0000259" key="6">
    <source>
        <dbReference type="Pfam" id="PF25967"/>
    </source>
</evidence>
<dbReference type="GO" id="GO:0016020">
    <property type="term" value="C:membrane"/>
    <property type="evidence" value="ECO:0007669"/>
    <property type="project" value="InterPro"/>
</dbReference>
<dbReference type="Gene3D" id="2.40.30.170">
    <property type="match status" value="1"/>
</dbReference>
<reference evidence="7 8" key="1">
    <citation type="submission" date="2020-08" db="EMBL/GenBank/DDBJ databases">
        <title>Genomic Encyclopedia of Type Strains, Phase III (KMG-III): the genomes of soil and plant-associated and newly described type strains.</title>
        <authorList>
            <person name="Whitman W."/>
        </authorList>
    </citation>
    <scope>NUCLEOTIDE SEQUENCE [LARGE SCALE GENOMIC DNA]</scope>
    <source>
        <strain evidence="7 8">CECT 8234</strain>
    </source>
</reference>
<dbReference type="Gene3D" id="2.40.50.100">
    <property type="match status" value="1"/>
</dbReference>
<dbReference type="RefSeq" id="WP_183560842.1">
    <property type="nucleotide sequence ID" value="NZ_CBCSLB010000011.1"/>
</dbReference>
<name>A0A7W5G9F7_9BACL</name>
<dbReference type="InterPro" id="IPR006143">
    <property type="entry name" value="RND_pump_MFP"/>
</dbReference>
<feature type="transmembrane region" description="Helical" evidence="5">
    <location>
        <begin position="7"/>
        <end position="25"/>
    </location>
</feature>
<evidence type="ECO:0000313" key="7">
    <source>
        <dbReference type="EMBL" id="MBB3151660.1"/>
    </source>
</evidence>
<keyword evidence="8" id="KW-1185">Reference proteome</keyword>
<feature type="coiled-coil region" evidence="4">
    <location>
        <begin position="97"/>
        <end position="170"/>
    </location>
</feature>
<organism evidence="7 8">
    <name type="scientific">Paenibacillus endophyticus</name>
    <dbReference type="NCBI Taxonomy" id="1294268"/>
    <lineage>
        <taxon>Bacteria</taxon>
        <taxon>Bacillati</taxon>
        <taxon>Bacillota</taxon>
        <taxon>Bacilli</taxon>
        <taxon>Bacillales</taxon>
        <taxon>Paenibacillaceae</taxon>
        <taxon>Paenibacillus</taxon>
    </lineage>
</organism>
<comment type="caution">
    <text evidence="7">The sequence shown here is derived from an EMBL/GenBank/DDBJ whole genome shotgun (WGS) entry which is preliminary data.</text>
</comment>
<accession>A0A7W5G9F7</accession>
<dbReference type="Proteomes" id="UP000518605">
    <property type="component" value="Unassembled WGS sequence"/>
</dbReference>
<feature type="domain" description="Multidrug resistance protein MdtA-like C-terminal permuted SH3" evidence="6">
    <location>
        <begin position="303"/>
        <end position="357"/>
    </location>
</feature>
<dbReference type="InterPro" id="IPR050465">
    <property type="entry name" value="UPF0194_transport"/>
</dbReference>
<evidence type="ECO:0000256" key="3">
    <source>
        <dbReference type="ARBA" id="ARBA00023054"/>
    </source>
</evidence>
<dbReference type="SUPFAM" id="SSF111369">
    <property type="entry name" value="HlyD-like secretion proteins"/>
    <property type="match status" value="1"/>
</dbReference>
<dbReference type="GO" id="GO:0022857">
    <property type="term" value="F:transmembrane transporter activity"/>
    <property type="evidence" value="ECO:0007669"/>
    <property type="project" value="InterPro"/>
</dbReference>
<dbReference type="InterPro" id="IPR058627">
    <property type="entry name" value="MdtA-like_C"/>
</dbReference>
<keyword evidence="5" id="KW-1133">Transmembrane helix</keyword>
<evidence type="ECO:0000256" key="5">
    <source>
        <dbReference type="SAM" id="Phobius"/>
    </source>
</evidence>
<dbReference type="NCBIfam" id="TIGR01730">
    <property type="entry name" value="RND_mfp"/>
    <property type="match status" value="1"/>
</dbReference>